<dbReference type="InParanoid" id="Q0UZS1"/>
<dbReference type="eggNOG" id="KOG1289">
    <property type="taxonomic scope" value="Eukaryota"/>
</dbReference>
<evidence type="ECO:0000313" key="7">
    <source>
        <dbReference type="EMBL" id="EAT89474.1"/>
    </source>
</evidence>
<reference evidence="8" key="1">
    <citation type="journal article" date="2007" name="Plant Cell">
        <title>Dothideomycete-plant interactions illuminated by genome sequencing and EST analysis of the wheat pathogen Stagonospora nodorum.</title>
        <authorList>
            <person name="Hane J.K."/>
            <person name="Lowe R.G."/>
            <person name="Solomon P.S."/>
            <person name="Tan K.C."/>
            <person name="Schoch C.L."/>
            <person name="Spatafora J.W."/>
            <person name="Crous P.W."/>
            <person name="Kodira C."/>
            <person name="Birren B.W."/>
            <person name="Galagan J.E."/>
            <person name="Torriani S.F."/>
            <person name="McDonald B.A."/>
            <person name="Oliver R.P."/>
        </authorList>
    </citation>
    <scope>NUCLEOTIDE SEQUENCE [LARGE SCALE GENOMIC DNA]</scope>
    <source>
        <strain evidence="8">SN15 / ATCC MYA-4574 / FGSC 10173</strain>
    </source>
</reference>
<keyword evidence="4" id="KW-1133">Transmembrane helix</keyword>
<keyword evidence="5" id="KW-0472">Membrane</keyword>
<evidence type="ECO:0000313" key="8">
    <source>
        <dbReference type="Proteomes" id="UP000001055"/>
    </source>
</evidence>
<dbReference type="VEuPathDB" id="FungiDB:JI435_027430"/>
<organism evidence="7 8">
    <name type="scientific">Phaeosphaeria nodorum (strain SN15 / ATCC MYA-4574 / FGSC 10173)</name>
    <name type="common">Glume blotch fungus</name>
    <name type="synonym">Parastagonospora nodorum</name>
    <dbReference type="NCBI Taxonomy" id="321614"/>
    <lineage>
        <taxon>Eukaryota</taxon>
        <taxon>Fungi</taxon>
        <taxon>Dikarya</taxon>
        <taxon>Ascomycota</taxon>
        <taxon>Pezizomycotina</taxon>
        <taxon>Dothideomycetes</taxon>
        <taxon>Pleosporomycetidae</taxon>
        <taxon>Pleosporales</taxon>
        <taxon>Pleosporineae</taxon>
        <taxon>Phaeosphaeriaceae</taxon>
        <taxon>Parastagonospora</taxon>
    </lineage>
</organism>
<dbReference type="Gene3D" id="1.20.1740.10">
    <property type="entry name" value="Amino acid/polyamine transporter I"/>
    <property type="match status" value="1"/>
</dbReference>
<feature type="compositionally biased region" description="Polar residues" evidence="6">
    <location>
        <begin position="1"/>
        <end position="31"/>
    </location>
</feature>
<feature type="region of interest" description="Disordered" evidence="6">
    <location>
        <begin position="1"/>
        <end position="38"/>
    </location>
</feature>
<evidence type="ECO:0000256" key="4">
    <source>
        <dbReference type="ARBA" id="ARBA00022989"/>
    </source>
</evidence>
<dbReference type="GeneID" id="5970197"/>
<evidence type="ECO:0000256" key="1">
    <source>
        <dbReference type="ARBA" id="ARBA00004141"/>
    </source>
</evidence>
<protein>
    <submittedName>
        <fullName evidence="7">Uncharacterized protein</fullName>
    </submittedName>
</protein>
<evidence type="ECO:0000256" key="5">
    <source>
        <dbReference type="ARBA" id="ARBA00023136"/>
    </source>
</evidence>
<dbReference type="Proteomes" id="UP000001055">
    <property type="component" value="Unassembled WGS sequence"/>
</dbReference>
<dbReference type="Pfam" id="PF13520">
    <property type="entry name" value="AA_permease_2"/>
    <property type="match status" value="1"/>
</dbReference>
<keyword evidence="3" id="KW-0812">Transmembrane</keyword>
<comment type="subcellular location">
    <subcellularLocation>
        <location evidence="1">Membrane</location>
        <topology evidence="1">Multi-pass membrane protein</topology>
    </subcellularLocation>
</comment>
<evidence type="ECO:0000256" key="2">
    <source>
        <dbReference type="ARBA" id="ARBA00022448"/>
    </source>
</evidence>
<proteinExistence type="predicted"/>
<gene>
    <name evidence="7" type="ORF">SNOG_02743</name>
</gene>
<dbReference type="HOGENOM" id="CLU_1001527_0_0_1"/>
<sequence length="278" mass="30510">MGFTTESKTSISGPAPVNGSTLHPVTSSQSKAAEAGGVHQSQTIMATIADDDDRLLVFHEERCDYDQHLGRFYIDTFHDGPPFPTLYRFLVRYATSRVYTVRVLIKLSVAELVSAYPTAGGMYYVTKHVVPPEHVAAWAWIIGWCNFLGQAAGVASLAYTISQMILATVVMHTLEDGVSAFQPQAYQTVLLAIFVLCLFGTICSFPTNWLHRIILWFAPINIIASICICIALLILTPNKQSPQWVFTTVMDGSGWGSKGFSFLLGSAILSGIHTLRKC</sequence>
<dbReference type="GO" id="GO:0016020">
    <property type="term" value="C:membrane"/>
    <property type="evidence" value="ECO:0007669"/>
    <property type="project" value="UniProtKB-SubCell"/>
</dbReference>
<dbReference type="STRING" id="321614.Q0UZS1"/>
<evidence type="ECO:0000256" key="3">
    <source>
        <dbReference type="ARBA" id="ARBA00022692"/>
    </source>
</evidence>
<dbReference type="InterPro" id="IPR002293">
    <property type="entry name" value="AA/rel_permease1"/>
</dbReference>
<dbReference type="PANTHER" id="PTHR45649:SF10">
    <property type="entry name" value="AMINO ACID TRANSPORTER (EUROFUNG)"/>
    <property type="match status" value="1"/>
</dbReference>
<dbReference type="GO" id="GO:0022857">
    <property type="term" value="F:transmembrane transporter activity"/>
    <property type="evidence" value="ECO:0007669"/>
    <property type="project" value="InterPro"/>
</dbReference>
<dbReference type="AlphaFoldDB" id="Q0UZS1"/>
<dbReference type="RefSeq" id="XP_001793340.1">
    <property type="nucleotide sequence ID" value="XM_001793288.1"/>
</dbReference>
<dbReference type="EMBL" id="CH445328">
    <property type="protein sequence ID" value="EAT89474.1"/>
    <property type="molecule type" value="Genomic_DNA"/>
</dbReference>
<dbReference type="PANTHER" id="PTHR45649">
    <property type="entry name" value="AMINO-ACID PERMEASE BAT1"/>
    <property type="match status" value="1"/>
</dbReference>
<accession>Q0UZS1</accession>
<keyword evidence="2" id="KW-0813">Transport</keyword>
<name>Q0UZS1_PHANO</name>
<dbReference type="KEGG" id="pno:SNOG_02743"/>
<evidence type="ECO:0000256" key="6">
    <source>
        <dbReference type="SAM" id="MobiDB-lite"/>
    </source>
</evidence>